<protein>
    <submittedName>
        <fullName evidence="3">Uncharacterized protein</fullName>
    </submittedName>
</protein>
<accession>A0A1A9WWY4</accession>
<keyword evidence="2" id="KW-0812">Transmembrane</keyword>
<evidence type="ECO:0000256" key="2">
    <source>
        <dbReference type="SAM" id="Phobius"/>
    </source>
</evidence>
<evidence type="ECO:0000313" key="3">
    <source>
        <dbReference type="EnsemblMetazoa" id="GBRI035462-PA"/>
    </source>
</evidence>
<name>A0A1A9WWY4_9MUSC</name>
<keyword evidence="4" id="KW-1185">Reference proteome</keyword>
<dbReference type="Proteomes" id="UP000091820">
    <property type="component" value="Unassembled WGS sequence"/>
</dbReference>
<dbReference type="VEuPathDB" id="VectorBase:GBRI035462"/>
<evidence type="ECO:0000313" key="4">
    <source>
        <dbReference type="Proteomes" id="UP000091820"/>
    </source>
</evidence>
<keyword evidence="2" id="KW-1133">Transmembrane helix</keyword>
<keyword evidence="2" id="KW-0472">Membrane</keyword>
<feature type="region of interest" description="Disordered" evidence="1">
    <location>
        <begin position="23"/>
        <end position="57"/>
    </location>
</feature>
<feature type="compositionally biased region" description="Acidic residues" evidence="1">
    <location>
        <begin position="27"/>
        <end position="52"/>
    </location>
</feature>
<dbReference type="EnsemblMetazoa" id="GBRI035462-RA">
    <property type="protein sequence ID" value="GBRI035462-PA"/>
    <property type="gene ID" value="GBRI035462"/>
</dbReference>
<proteinExistence type="predicted"/>
<feature type="transmembrane region" description="Helical" evidence="2">
    <location>
        <begin position="87"/>
        <end position="106"/>
    </location>
</feature>
<evidence type="ECO:0000256" key="1">
    <source>
        <dbReference type="SAM" id="MobiDB-lite"/>
    </source>
</evidence>
<sequence>MKSIYHHQFRPEVDERRELVKAYECNHDDDDDDDDDDDNNDDDDDDNDDDDDSNKGILHASFRLLKTDRHRLKESTKRRRQPTKIRLNMNMIFLFVRYIFSITITTTTTTTTTTTRANQLWDDLIDFLNLWSKMQSQNFEILSTCAMK</sequence>
<organism evidence="3 4">
    <name type="scientific">Glossina brevipalpis</name>
    <dbReference type="NCBI Taxonomy" id="37001"/>
    <lineage>
        <taxon>Eukaryota</taxon>
        <taxon>Metazoa</taxon>
        <taxon>Ecdysozoa</taxon>
        <taxon>Arthropoda</taxon>
        <taxon>Hexapoda</taxon>
        <taxon>Insecta</taxon>
        <taxon>Pterygota</taxon>
        <taxon>Neoptera</taxon>
        <taxon>Endopterygota</taxon>
        <taxon>Diptera</taxon>
        <taxon>Brachycera</taxon>
        <taxon>Muscomorpha</taxon>
        <taxon>Hippoboscoidea</taxon>
        <taxon>Glossinidae</taxon>
        <taxon>Glossina</taxon>
    </lineage>
</organism>
<reference evidence="3" key="2">
    <citation type="submission" date="2020-05" db="UniProtKB">
        <authorList>
            <consortium name="EnsemblMetazoa"/>
        </authorList>
    </citation>
    <scope>IDENTIFICATION</scope>
    <source>
        <strain evidence="3">IAEA</strain>
    </source>
</reference>
<reference evidence="4" key="1">
    <citation type="submission" date="2014-03" db="EMBL/GenBank/DDBJ databases">
        <authorList>
            <person name="Aksoy S."/>
            <person name="Warren W."/>
            <person name="Wilson R.K."/>
        </authorList>
    </citation>
    <scope>NUCLEOTIDE SEQUENCE [LARGE SCALE GENOMIC DNA]</scope>
    <source>
        <strain evidence="4">IAEA</strain>
    </source>
</reference>
<dbReference type="AlphaFoldDB" id="A0A1A9WWY4"/>